<accession>A0ABW8UW71</accession>
<evidence type="ECO:0000313" key="3">
    <source>
        <dbReference type="Proteomes" id="UP001627408"/>
    </source>
</evidence>
<protein>
    <submittedName>
        <fullName evidence="2">DUF6778 family protein</fullName>
    </submittedName>
</protein>
<evidence type="ECO:0000313" key="2">
    <source>
        <dbReference type="EMBL" id="MFL4471385.1"/>
    </source>
</evidence>
<comment type="caution">
    <text evidence="2">The sequence shown here is derived from an EMBL/GenBank/DDBJ whole genome shotgun (WGS) entry which is preliminary data.</text>
</comment>
<dbReference type="PROSITE" id="PS51257">
    <property type="entry name" value="PROKAR_LIPOPROTEIN"/>
    <property type="match status" value="1"/>
</dbReference>
<keyword evidence="1" id="KW-0732">Signal</keyword>
<keyword evidence="3" id="KW-1185">Reference proteome</keyword>
<gene>
    <name evidence="2" type="ORF">ACERZ8_16430</name>
</gene>
<organism evidence="2 3">
    <name type="scientific">Tateyamaria armeniaca</name>
    <dbReference type="NCBI Taxonomy" id="2518930"/>
    <lineage>
        <taxon>Bacteria</taxon>
        <taxon>Pseudomonadati</taxon>
        <taxon>Pseudomonadota</taxon>
        <taxon>Alphaproteobacteria</taxon>
        <taxon>Rhodobacterales</taxon>
        <taxon>Roseobacteraceae</taxon>
        <taxon>Tateyamaria</taxon>
    </lineage>
</organism>
<feature type="chain" id="PRO_5045460000" evidence="1">
    <location>
        <begin position="21"/>
        <end position="224"/>
    </location>
</feature>
<dbReference type="EMBL" id="JBHDIY010000002">
    <property type="protein sequence ID" value="MFL4471385.1"/>
    <property type="molecule type" value="Genomic_DNA"/>
</dbReference>
<dbReference type="InterPro" id="IPR046705">
    <property type="entry name" value="DUF6778"/>
</dbReference>
<feature type="signal peptide" evidence="1">
    <location>
        <begin position="1"/>
        <end position="20"/>
    </location>
</feature>
<proteinExistence type="predicted"/>
<dbReference type="RefSeq" id="WP_407593226.1">
    <property type="nucleotide sequence ID" value="NZ_JBHDIY010000002.1"/>
</dbReference>
<name>A0ABW8UW71_9RHOB</name>
<evidence type="ECO:0000256" key="1">
    <source>
        <dbReference type="SAM" id="SignalP"/>
    </source>
</evidence>
<sequence>MKHFKLVLLLASAALVSACAQTTAPSRNAPFEGPALALTEAGGQIDAAQLGAYNTDVRVENITVRVPRSLRVSESNGYLPSTDIVWRGDPIGDRHAQIGAIFYEAMNKGTEALDGATPVFMDIEVTRFHALTERARYTTGGVHNINFVLTLRHAKTGAPLGEARRIRADLHAFGGRQALEAEARGETQKVRITNMLAEAIRQELTTPHGFKNPKLGLIQAMNQL</sequence>
<dbReference type="Proteomes" id="UP001627408">
    <property type="component" value="Unassembled WGS sequence"/>
</dbReference>
<dbReference type="Pfam" id="PF20569">
    <property type="entry name" value="DUF6778"/>
    <property type="match status" value="1"/>
</dbReference>
<reference evidence="2 3" key="1">
    <citation type="submission" date="2024-08" db="EMBL/GenBank/DDBJ databases">
        <title>Tateyamaria sp. nov., isolated from marine algae.</title>
        <authorList>
            <person name="Choi B.J."/>
            <person name="Kim J.M."/>
            <person name="Lee J.K."/>
            <person name="Choi D.G."/>
            <person name="Bayburt H."/>
            <person name="Baek J.H."/>
            <person name="Han D.M."/>
            <person name="Jeon C.O."/>
        </authorList>
    </citation>
    <scope>NUCLEOTIDE SEQUENCE [LARGE SCALE GENOMIC DNA]</scope>
    <source>
        <strain evidence="2 3">KMU-156</strain>
    </source>
</reference>